<reference evidence="8 9" key="1">
    <citation type="journal article" date="2007" name="Nature">
        <title>Evolution of genes and genomes on the Drosophila phylogeny.</title>
        <authorList>
            <consortium name="Drosophila 12 Genomes Consortium"/>
            <person name="Clark A.G."/>
            <person name="Eisen M.B."/>
            <person name="Smith D.R."/>
            <person name="Bergman C.M."/>
            <person name="Oliver B."/>
            <person name="Markow T.A."/>
            <person name="Kaufman T.C."/>
            <person name="Kellis M."/>
            <person name="Gelbart W."/>
            <person name="Iyer V.N."/>
            <person name="Pollard D.A."/>
            <person name="Sackton T.B."/>
            <person name="Larracuente A.M."/>
            <person name="Singh N.D."/>
            <person name="Abad J.P."/>
            <person name="Abt D.N."/>
            <person name="Adryan B."/>
            <person name="Aguade M."/>
            <person name="Akashi H."/>
            <person name="Anderson W.W."/>
            <person name="Aquadro C.F."/>
            <person name="Ardell D.H."/>
            <person name="Arguello R."/>
            <person name="Artieri C.G."/>
            <person name="Barbash D.A."/>
            <person name="Barker D."/>
            <person name="Barsanti P."/>
            <person name="Batterham P."/>
            <person name="Batzoglou S."/>
            <person name="Begun D."/>
            <person name="Bhutkar A."/>
            <person name="Blanco E."/>
            <person name="Bosak S.A."/>
            <person name="Bradley R.K."/>
            <person name="Brand A.D."/>
            <person name="Brent M.R."/>
            <person name="Brooks A.N."/>
            <person name="Brown R.H."/>
            <person name="Butlin R.K."/>
            <person name="Caggese C."/>
            <person name="Calvi B.R."/>
            <person name="Bernardo de Carvalho A."/>
            <person name="Caspi A."/>
            <person name="Castrezana S."/>
            <person name="Celniker S.E."/>
            <person name="Chang J.L."/>
            <person name="Chapple C."/>
            <person name="Chatterji S."/>
            <person name="Chinwalla A."/>
            <person name="Civetta A."/>
            <person name="Clifton S.W."/>
            <person name="Comeron J.M."/>
            <person name="Costello J.C."/>
            <person name="Coyne J.A."/>
            <person name="Daub J."/>
            <person name="David R.G."/>
            <person name="Delcher A.L."/>
            <person name="Delehaunty K."/>
            <person name="Do C.B."/>
            <person name="Ebling H."/>
            <person name="Edwards K."/>
            <person name="Eickbush T."/>
            <person name="Evans J.D."/>
            <person name="Filipski A."/>
            <person name="Findeiss S."/>
            <person name="Freyhult E."/>
            <person name="Fulton L."/>
            <person name="Fulton R."/>
            <person name="Garcia A.C."/>
            <person name="Gardiner A."/>
            <person name="Garfield D.A."/>
            <person name="Garvin B.E."/>
            <person name="Gibson G."/>
            <person name="Gilbert D."/>
            <person name="Gnerre S."/>
            <person name="Godfrey J."/>
            <person name="Good R."/>
            <person name="Gotea V."/>
            <person name="Gravely B."/>
            <person name="Greenberg A.J."/>
            <person name="Griffiths-Jones S."/>
            <person name="Gross S."/>
            <person name="Guigo R."/>
            <person name="Gustafson E.A."/>
            <person name="Haerty W."/>
            <person name="Hahn M.W."/>
            <person name="Halligan D.L."/>
            <person name="Halpern A.L."/>
            <person name="Halter G.M."/>
            <person name="Han M.V."/>
            <person name="Heger A."/>
            <person name="Hillier L."/>
            <person name="Hinrichs A.S."/>
            <person name="Holmes I."/>
            <person name="Hoskins R.A."/>
            <person name="Hubisz M.J."/>
            <person name="Hultmark D."/>
            <person name="Huntley M.A."/>
            <person name="Jaffe D.B."/>
            <person name="Jagadeeshan S."/>
            <person name="Jeck W.R."/>
            <person name="Johnson J."/>
            <person name="Jones C.D."/>
            <person name="Jordan W.C."/>
            <person name="Karpen G.H."/>
            <person name="Kataoka E."/>
            <person name="Keightley P.D."/>
            <person name="Kheradpour P."/>
            <person name="Kirkness E.F."/>
            <person name="Koerich L.B."/>
            <person name="Kristiansen K."/>
            <person name="Kudrna D."/>
            <person name="Kulathinal R.J."/>
            <person name="Kumar S."/>
            <person name="Kwok R."/>
            <person name="Lander E."/>
            <person name="Langley C.H."/>
            <person name="Lapoint R."/>
            <person name="Lazzaro B.P."/>
            <person name="Lee S.J."/>
            <person name="Levesque L."/>
            <person name="Li R."/>
            <person name="Lin C.F."/>
            <person name="Lin M.F."/>
            <person name="Lindblad-Toh K."/>
            <person name="Llopart A."/>
            <person name="Long M."/>
            <person name="Low L."/>
            <person name="Lozovsky E."/>
            <person name="Lu J."/>
            <person name="Luo M."/>
            <person name="Machado C.A."/>
            <person name="Makalowski W."/>
            <person name="Marzo M."/>
            <person name="Matsuda M."/>
            <person name="Matzkin L."/>
            <person name="McAllister B."/>
            <person name="McBride C.S."/>
            <person name="McKernan B."/>
            <person name="McKernan K."/>
            <person name="Mendez-Lago M."/>
            <person name="Minx P."/>
            <person name="Mollenhauer M.U."/>
            <person name="Montooth K."/>
            <person name="Mount S.M."/>
            <person name="Mu X."/>
            <person name="Myers E."/>
            <person name="Negre B."/>
            <person name="Newfeld S."/>
            <person name="Nielsen R."/>
            <person name="Noor M.A."/>
            <person name="O'Grady P."/>
            <person name="Pachter L."/>
            <person name="Papaceit M."/>
            <person name="Parisi M.J."/>
            <person name="Parisi M."/>
            <person name="Parts L."/>
            <person name="Pedersen J.S."/>
            <person name="Pesole G."/>
            <person name="Phillippy A.M."/>
            <person name="Ponting C.P."/>
            <person name="Pop M."/>
            <person name="Porcelli D."/>
            <person name="Powell J.R."/>
            <person name="Prohaska S."/>
            <person name="Pruitt K."/>
            <person name="Puig M."/>
            <person name="Quesneville H."/>
            <person name="Ram K.R."/>
            <person name="Rand D."/>
            <person name="Rasmussen M.D."/>
            <person name="Reed L.K."/>
            <person name="Reenan R."/>
            <person name="Reily A."/>
            <person name="Remington K.A."/>
            <person name="Rieger T.T."/>
            <person name="Ritchie M.G."/>
            <person name="Robin C."/>
            <person name="Rogers Y.H."/>
            <person name="Rohde C."/>
            <person name="Rozas J."/>
            <person name="Rubenfield M.J."/>
            <person name="Ruiz A."/>
            <person name="Russo S."/>
            <person name="Salzberg S.L."/>
            <person name="Sanchez-Gracia A."/>
            <person name="Saranga D.J."/>
            <person name="Sato H."/>
            <person name="Schaeffer S.W."/>
            <person name="Schatz M.C."/>
            <person name="Schlenke T."/>
            <person name="Schwartz R."/>
            <person name="Segarra C."/>
            <person name="Singh R.S."/>
            <person name="Sirot L."/>
            <person name="Sirota M."/>
            <person name="Sisneros N.B."/>
            <person name="Smith C.D."/>
            <person name="Smith T.F."/>
            <person name="Spieth J."/>
            <person name="Stage D.E."/>
            <person name="Stark A."/>
            <person name="Stephan W."/>
            <person name="Strausberg R.L."/>
            <person name="Strempel S."/>
            <person name="Sturgill D."/>
            <person name="Sutton G."/>
            <person name="Sutton G.G."/>
            <person name="Tao W."/>
            <person name="Teichmann S."/>
            <person name="Tobari Y.N."/>
            <person name="Tomimura Y."/>
            <person name="Tsolas J.M."/>
            <person name="Valente V.L."/>
            <person name="Venter E."/>
            <person name="Venter J.C."/>
            <person name="Vicario S."/>
            <person name="Vieira F.G."/>
            <person name="Vilella A.J."/>
            <person name="Villasante A."/>
            <person name="Walenz B."/>
            <person name="Wang J."/>
            <person name="Wasserman M."/>
            <person name="Watts T."/>
            <person name="Wilson D."/>
            <person name="Wilson R.K."/>
            <person name="Wing R.A."/>
            <person name="Wolfner M.F."/>
            <person name="Wong A."/>
            <person name="Wong G.K."/>
            <person name="Wu C.I."/>
            <person name="Wu G."/>
            <person name="Yamamoto D."/>
            <person name="Yang H.P."/>
            <person name="Yang S.P."/>
            <person name="Yorke J.A."/>
            <person name="Yoshida K."/>
            <person name="Zdobnov E."/>
            <person name="Zhang P."/>
            <person name="Zhang Y."/>
            <person name="Zimin A.V."/>
            <person name="Baldwin J."/>
            <person name="Abdouelleil A."/>
            <person name="Abdulkadir J."/>
            <person name="Abebe A."/>
            <person name="Abera B."/>
            <person name="Abreu J."/>
            <person name="Acer S.C."/>
            <person name="Aftuck L."/>
            <person name="Alexander A."/>
            <person name="An P."/>
            <person name="Anderson E."/>
            <person name="Anderson S."/>
            <person name="Arachi H."/>
            <person name="Azer M."/>
            <person name="Bachantsang P."/>
            <person name="Barry A."/>
            <person name="Bayul T."/>
            <person name="Berlin A."/>
            <person name="Bessette D."/>
            <person name="Bloom T."/>
            <person name="Blye J."/>
            <person name="Boguslavskiy L."/>
            <person name="Bonnet C."/>
            <person name="Boukhgalter B."/>
            <person name="Bourzgui I."/>
            <person name="Brown A."/>
            <person name="Cahill P."/>
            <person name="Channer S."/>
            <person name="Cheshatsang Y."/>
            <person name="Chuda L."/>
            <person name="Citroen M."/>
            <person name="Collymore A."/>
            <person name="Cooke P."/>
            <person name="Costello M."/>
            <person name="D'Aco K."/>
            <person name="Daza R."/>
            <person name="De Haan G."/>
            <person name="DeGray S."/>
            <person name="DeMaso C."/>
            <person name="Dhargay N."/>
            <person name="Dooley K."/>
            <person name="Dooley E."/>
            <person name="Doricent M."/>
            <person name="Dorje P."/>
            <person name="Dorjee K."/>
            <person name="Dupes A."/>
            <person name="Elong R."/>
            <person name="Falk J."/>
            <person name="Farina A."/>
            <person name="Faro S."/>
            <person name="Ferguson D."/>
            <person name="Fisher S."/>
            <person name="Foley C.D."/>
            <person name="Franke A."/>
            <person name="Friedrich D."/>
            <person name="Gadbois L."/>
            <person name="Gearin G."/>
            <person name="Gearin C.R."/>
            <person name="Giannoukos G."/>
            <person name="Goode T."/>
            <person name="Graham J."/>
            <person name="Grandbois E."/>
            <person name="Grewal S."/>
            <person name="Gyaltsen K."/>
            <person name="Hafez N."/>
            <person name="Hagos B."/>
            <person name="Hall J."/>
            <person name="Henson C."/>
            <person name="Hollinger A."/>
            <person name="Honan T."/>
            <person name="Huard M.D."/>
            <person name="Hughes L."/>
            <person name="Hurhula B."/>
            <person name="Husby M.E."/>
            <person name="Kamat A."/>
            <person name="Kanga B."/>
            <person name="Kashin S."/>
            <person name="Khazanovich D."/>
            <person name="Kisner P."/>
            <person name="Lance K."/>
            <person name="Lara M."/>
            <person name="Lee W."/>
            <person name="Lennon N."/>
            <person name="Letendre F."/>
            <person name="LeVine R."/>
            <person name="Lipovsky A."/>
            <person name="Liu X."/>
            <person name="Liu J."/>
            <person name="Liu S."/>
            <person name="Lokyitsang T."/>
            <person name="Lokyitsang Y."/>
            <person name="Lubonja R."/>
            <person name="Lui A."/>
            <person name="MacDonald P."/>
            <person name="Magnisalis V."/>
            <person name="Maru K."/>
            <person name="Matthews C."/>
            <person name="McCusker W."/>
            <person name="McDonough S."/>
            <person name="Mehta T."/>
            <person name="Meldrim J."/>
            <person name="Meneus L."/>
            <person name="Mihai O."/>
            <person name="Mihalev A."/>
            <person name="Mihova T."/>
            <person name="Mittelman R."/>
            <person name="Mlenga V."/>
            <person name="Montmayeur A."/>
            <person name="Mulrain L."/>
            <person name="Navidi A."/>
            <person name="Naylor J."/>
            <person name="Negash T."/>
            <person name="Nguyen T."/>
            <person name="Nguyen N."/>
            <person name="Nicol R."/>
            <person name="Norbu C."/>
            <person name="Norbu N."/>
            <person name="Novod N."/>
            <person name="O'Neill B."/>
            <person name="Osman S."/>
            <person name="Markiewicz E."/>
            <person name="Oyono O.L."/>
            <person name="Patti C."/>
            <person name="Phunkhang P."/>
            <person name="Pierre F."/>
            <person name="Priest M."/>
            <person name="Raghuraman S."/>
            <person name="Rege F."/>
            <person name="Reyes R."/>
            <person name="Rise C."/>
            <person name="Rogov P."/>
            <person name="Ross K."/>
            <person name="Ryan E."/>
            <person name="Settipalli S."/>
            <person name="Shea T."/>
            <person name="Sherpa N."/>
            <person name="Shi L."/>
            <person name="Shih D."/>
            <person name="Sparrow T."/>
            <person name="Spaulding J."/>
            <person name="Stalker J."/>
            <person name="Stange-Thomann N."/>
            <person name="Stavropoulos S."/>
            <person name="Stone C."/>
            <person name="Strader C."/>
            <person name="Tesfaye S."/>
            <person name="Thomson T."/>
            <person name="Thoulutsang Y."/>
            <person name="Thoulutsang D."/>
            <person name="Topham K."/>
            <person name="Topping I."/>
            <person name="Tsamla T."/>
            <person name="Vassiliev H."/>
            <person name="Vo A."/>
            <person name="Wangchuk T."/>
            <person name="Wangdi T."/>
            <person name="Weiand M."/>
            <person name="Wilkinson J."/>
            <person name="Wilson A."/>
            <person name="Yadav S."/>
            <person name="Young G."/>
            <person name="Yu Q."/>
            <person name="Zembek L."/>
            <person name="Zhong D."/>
            <person name="Zimmer A."/>
            <person name="Zwirko Z."/>
            <person name="Jaffe D.B."/>
            <person name="Alvarez P."/>
            <person name="Brockman W."/>
            <person name="Butler J."/>
            <person name="Chin C."/>
            <person name="Gnerre S."/>
            <person name="Grabherr M."/>
            <person name="Kleber M."/>
            <person name="Mauceli E."/>
            <person name="MacCallum I."/>
        </authorList>
    </citation>
    <scope>NUCLEOTIDE SEQUENCE [LARGE SCALE GENOMIC DNA]</scope>
    <source>
        <strain evidence="9">Tucson 14030-0811.24</strain>
    </source>
</reference>
<dbReference type="InterPro" id="IPR024084">
    <property type="entry name" value="IsoPropMal-DH-like_dom"/>
</dbReference>
<dbReference type="GO" id="GO:0006099">
    <property type="term" value="P:tricarboxylic acid cycle"/>
    <property type="evidence" value="ECO:0007669"/>
    <property type="project" value="UniProtKB-KW"/>
</dbReference>
<dbReference type="PANTHER" id="PTHR11835:SF34">
    <property type="entry name" value="ISOCITRATE DEHYDROGENASE [NAD] SUBUNIT ALPHA, MITOCHONDRIAL"/>
    <property type="match status" value="1"/>
</dbReference>
<dbReference type="FunCoup" id="B4MP27">
    <property type="interactions" value="137"/>
</dbReference>
<dbReference type="EMBL" id="CH963848">
    <property type="protein sequence ID" value="EDW73866.2"/>
    <property type="molecule type" value="Genomic_DNA"/>
</dbReference>
<dbReference type="Gene3D" id="3.40.718.10">
    <property type="entry name" value="Isopropylmalate Dehydrogenase"/>
    <property type="match status" value="1"/>
</dbReference>
<accession>B4MP27</accession>
<dbReference type="HOGENOM" id="CLU_031953_0_0_1"/>
<dbReference type="AlphaFoldDB" id="B4MP27"/>
<dbReference type="OrthoDB" id="7882037at2759"/>
<protein>
    <recommendedName>
        <fullName evidence="2">isocitrate dehydrogenase (NAD(+))</fullName>
        <ecNumber evidence="2">1.1.1.41</ecNumber>
    </recommendedName>
    <alternativeName>
        <fullName evidence="6">Isocitric dehydrogenase subunit alpha</fullName>
    </alternativeName>
    <alternativeName>
        <fullName evidence="5">NAD(+)-specific ICDH subunit alpha</fullName>
    </alternativeName>
</protein>
<dbReference type="Proteomes" id="UP000007798">
    <property type="component" value="Unassembled WGS sequence"/>
</dbReference>
<evidence type="ECO:0000256" key="2">
    <source>
        <dbReference type="ARBA" id="ARBA00013012"/>
    </source>
</evidence>
<feature type="domain" description="Isopropylmalate dehydrogenase-like" evidence="7">
    <location>
        <begin position="62"/>
        <end position="380"/>
    </location>
</feature>
<evidence type="ECO:0000256" key="3">
    <source>
        <dbReference type="ARBA" id="ARBA00022532"/>
    </source>
</evidence>
<evidence type="ECO:0000256" key="6">
    <source>
        <dbReference type="ARBA" id="ARBA00042862"/>
    </source>
</evidence>
<evidence type="ECO:0000256" key="4">
    <source>
        <dbReference type="ARBA" id="ARBA00023002"/>
    </source>
</evidence>
<dbReference type="SMART" id="SM01329">
    <property type="entry name" value="Iso_dh"/>
    <property type="match status" value="1"/>
</dbReference>
<evidence type="ECO:0000313" key="9">
    <source>
        <dbReference type="Proteomes" id="UP000007798"/>
    </source>
</evidence>
<dbReference type="GO" id="GO:0004449">
    <property type="term" value="F:isocitrate dehydrogenase (NAD+) activity"/>
    <property type="evidence" value="ECO:0007669"/>
    <property type="project" value="UniProtKB-EC"/>
</dbReference>
<evidence type="ECO:0000256" key="5">
    <source>
        <dbReference type="ARBA" id="ARBA00042642"/>
    </source>
</evidence>
<organism evidence="8 9">
    <name type="scientific">Drosophila willistoni</name>
    <name type="common">Fruit fly</name>
    <dbReference type="NCBI Taxonomy" id="7260"/>
    <lineage>
        <taxon>Eukaryota</taxon>
        <taxon>Metazoa</taxon>
        <taxon>Ecdysozoa</taxon>
        <taxon>Arthropoda</taxon>
        <taxon>Hexapoda</taxon>
        <taxon>Insecta</taxon>
        <taxon>Pterygota</taxon>
        <taxon>Neoptera</taxon>
        <taxon>Endopterygota</taxon>
        <taxon>Diptera</taxon>
        <taxon>Brachycera</taxon>
        <taxon>Muscomorpha</taxon>
        <taxon>Ephydroidea</taxon>
        <taxon>Drosophilidae</taxon>
        <taxon>Drosophila</taxon>
        <taxon>Sophophora</taxon>
    </lineage>
</organism>
<keyword evidence="4" id="KW-0560">Oxidoreductase</keyword>
<sequence>MNQIQRLHIRYRQITLSAARLWVRFTSDQGCAKQKASNLCKQEAEKFKKVSDTDKPESQRPKVTRIDGDGVGCEMIESLVKVFSTVQVPIDWDVFHEHKINSAEGEDVSPKLLESLCRNKIGIKGPFESGPCLRKLRKKFQLFAFVAVCRNLEGQNTRYGKLDCLIIRDQVEGEYSGIEHRVVPGVMQTIKVSTAEGADRMARYVFEYAKKNNRKKITVAHKANIMRLTDGTFLSPMRREAAKYQDDIMFEERYLDTVCLAMLMKPERKDVLVASSMYGDVLTFMAASIMGGPALCPGFAVGPMGLIYEPIIHTNTNIAGKDIVNPTGMLLSGVLMLREMKLNEYADKICCAVSTVFRETDCRTKDLGGKAKCSEFTQLVCDCLPQS</sequence>
<dbReference type="InParanoid" id="B4MP27"/>
<dbReference type="PANTHER" id="PTHR11835">
    <property type="entry name" value="DECARBOXYLATING DEHYDROGENASES-ISOCITRATE, ISOPROPYLMALATE, TARTRATE"/>
    <property type="match status" value="1"/>
</dbReference>
<evidence type="ECO:0000256" key="1">
    <source>
        <dbReference type="ARBA" id="ARBA00007769"/>
    </source>
</evidence>
<proteinExistence type="inferred from homology"/>
<dbReference type="SMR" id="B4MP27"/>
<dbReference type="Pfam" id="PF00180">
    <property type="entry name" value="Iso_dh"/>
    <property type="match status" value="1"/>
</dbReference>
<dbReference type="GO" id="GO:0005739">
    <property type="term" value="C:mitochondrion"/>
    <property type="evidence" value="ECO:0007669"/>
    <property type="project" value="TreeGrafter"/>
</dbReference>
<keyword evidence="3" id="KW-0816">Tricarboxylic acid cycle</keyword>
<evidence type="ECO:0000259" key="7">
    <source>
        <dbReference type="SMART" id="SM01329"/>
    </source>
</evidence>
<gene>
    <name evidence="8" type="primary">Dwil\GK19462</name>
    <name evidence="8" type="ORF">Dwil_GK19462</name>
</gene>
<dbReference type="SUPFAM" id="SSF53659">
    <property type="entry name" value="Isocitrate/Isopropylmalate dehydrogenase-like"/>
    <property type="match status" value="1"/>
</dbReference>
<name>B4MP27_DROWI</name>
<dbReference type="STRING" id="7260.B4MP27"/>
<comment type="similarity">
    <text evidence="1">Belongs to the isocitrate and isopropylmalate dehydrogenases family.</text>
</comment>
<keyword evidence="9" id="KW-1185">Reference proteome</keyword>
<dbReference type="KEGG" id="dwi:6639889"/>
<dbReference type="EC" id="1.1.1.41" evidence="2"/>
<dbReference type="eggNOG" id="KOG0785">
    <property type="taxonomic scope" value="Eukaryota"/>
</dbReference>
<evidence type="ECO:0000313" key="8">
    <source>
        <dbReference type="EMBL" id="EDW73866.2"/>
    </source>
</evidence>
<dbReference type="GO" id="GO:0006102">
    <property type="term" value="P:isocitrate metabolic process"/>
    <property type="evidence" value="ECO:0007669"/>
    <property type="project" value="TreeGrafter"/>
</dbReference>